<dbReference type="RefSeq" id="WP_145640830.1">
    <property type="nucleotide sequence ID" value="NZ_VIWP01000007.1"/>
</dbReference>
<keyword evidence="2" id="KW-1185">Reference proteome</keyword>
<accession>A0A561QGZ1</accession>
<sequence length="237" mass="27267">MTIDVYIIGMSNTDAIRAALADYKGPVTFHIDRLNPRLENGGFFQKQFDPDFFRERLTQASLVVLSLWGNWYNTLALVEHAEPFDFVYPSFDERVDETRRIIPFMQISRSFRNGIREQLRMLNILRPMTREKMILLEPPPPIESEDHIRKYPGPFVEALSAGITPANIRLKLWKLQSSMYVESCAEHGIDFIPFPPEATSDKGFLAPDYCFPDPGHANARYGNIMLDELAEILRGLK</sequence>
<evidence type="ECO:0000313" key="2">
    <source>
        <dbReference type="Proteomes" id="UP000320653"/>
    </source>
</evidence>
<proteinExistence type="predicted"/>
<name>A0A561QGZ1_9HYPH</name>
<evidence type="ECO:0000313" key="1">
    <source>
        <dbReference type="EMBL" id="TWF49644.1"/>
    </source>
</evidence>
<gene>
    <name evidence="1" type="ORF">FHW37_10710</name>
</gene>
<evidence type="ECO:0008006" key="3">
    <source>
        <dbReference type="Google" id="ProtNLM"/>
    </source>
</evidence>
<dbReference type="Proteomes" id="UP000320653">
    <property type="component" value="Unassembled WGS sequence"/>
</dbReference>
<reference evidence="1 2" key="1">
    <citation type="submission" date="2019-06" db="EMBL/GenBank/DDBJ databases">
        <title>Sorghum-associated microbial communities from plants grown in Nebraska, USA.</title>
        <authorList>
            <person name="Schachtman D."/>
        </authorList>
    </citation>
    <scope>NUCLEOTIDE SEQUENCE [LARGE SCALE GENOMIC DNA]</scope>
    <source>
        <strain evidence="1 2">1225</strain>
    </source>
</reference>
<dbReference type="EMBL" id="VIWP01000007">
    <property type="protein sequence ID" value="TWF49644.1"/>
    <property type="molecule type" value="Genomic_DNA"/>
</dbReference>
<dbReference type="AlphaFoldDB" id="A0A561QGZ1"/>
<protein>
    <recommendedName>
        <fullName evidence="3">SGNH/GDSL hydrolase family protein</fullName>
    </recommendedName>
</protein>
<organism evidence="1 2">
    <name type="scientific">Neorhizobium alkalisoli</name>
    <dbReference type="NCBI Taxonomy" id="528178"/>
    <lineage>
        <taxon>Bacteria</taxon>
        <taxon>Pseudomonadati</taxon>
        <taxon>Pseudomonadota</taxon>
        <taxon>Alphaproteobacteria</taxon>
        <taxon>Hyphomicrobiales</taxon>
        <taxon>Rhizobiaceae</taxon>
        <taxon>Rhizobium/Agrobacterium group</taxon>
        <taxon>Neorhizobium</taxon>
    </lineage>
</organism>
<dbReference type="OrthoDB" id="4736604at2"/>
<comment type="caution">
    <text evidence="1">The sequence shown here is derived from an EMBL/GenBank/DDBJ whole genome shotgun (WGS) entry which is preliminary data.</text>
</comment>
<dbReference type="SUPFAM" id="SSF52266">
    <property type="entry name" value="SGNH hydrolase"/>
    <property type="match status" value="1"/>
</dbReference>